<feature type="region of interest" description="Disordered" evidence="1">
    <location>
        <begin position="351"/>
        <end position="374"/>
    </location>
</feature>
<dbReference type="RefSeq" id="WP_270681003.1">
    <property type="nucleotide sequence ID" value="NZ_JAQFWP010000083.1"/>
</dbReference>
<evidence type="ECO:0000313" key="3">
    <source>
        <dbReference type="EMBL" id="MDA2808409.1"/>
    </source>
</evidence>
<feature type="compositionally biased region" description="Basic residues" evidence="1">
    <location>
        <begin position="1"/>
        <end position="10"/>
    </location>
</feature>
<dbReference type="CDD" id="cd06262">
    <property type="entry name" value="metallo-hydrolase-like_MBL-fold"/>
    <property type="match status" value="1"/>
</dbReference>
<organism evidence="3 4">
    <name type="scientific">Nocardiopsis suaedae</name>
    <dbReference type="NCBI Taxonomy" id="3018444"/>
    <lineage>
        <taxon>Bacteria</taxon>
        <taxon>Bacillati</taxon>
        <taxon>Actinomycetota</taxon>
        <taxon>Actinomycetes</taxon>
        <taxon>Streptosporangiales</taxon>
        <taxon>Nocardiopsidaceae</taxon>
        <taxon>Nocardiopsis</taxon>
    </lineage>
</organism>
<dbReference type="SUPFAM" id="SSF56281">
    <property type="entry name" value="Metallo-hydrolase/oxidoreductase"/>
    <property type="match status" value="1"/>
</dbReference>
<evidence type="ECO:0000259" key="2">
    <source>
        <dbReference type="SMART" id="SM00849"/>
    </source>
</evidence>
<proteinExistence type="predicted"/>
<reference evidence="3" key="1">
    <citation type="submission" date="2023-01" db="EMBL/GenBank/DDBJ databases">
        <title>Draft genome sequence of Nocardiopsis sp. LSu2-4 isolated from halophytes.</title>
        <authorList>
            <person name="Duangmal K."/>
            <person name="Chantavorakit T."/>
        </authorList>
    </citation>
    <scope>NUCLEOTIDE SEQUENCE</scope>
    <source>
        <strain evidence="3">LSu2-4</strain>
    </source>
</reference>
<dbReference type="Proteomes" id="UP001165685">
    <property type="component" value="Unassembled WGS sequence"/>
</dbReference>
<sequence length="374" mass="39524">MFWKRKGKKKGTGEAEEASAVAIDESADEKEAADEEAGSGAEAAGKDGAGKNEAAAEKESADERTEKESGKASEKASEKDTGAGSKDEGSEDTDAKGADSEDGDSEEDSEDDSSDAEAESESGAVDEDDEGDDASEDDEDDEDASEDKPAAKKKREIEPEEPGIDEPDDDGVQRVRTAGTLEVDGEEYKAVNNTWVVKADDEGVIVIDPAHDAEAIMEAVGDREVYLVACTNGYNTHIGAAVKVAERDEAPIALHRRELRPWRKVHGAEHPPEIEIEAGGSFAAGDLEIDVLGLPGTSSGSVGYYISQLGAVFSGDTLLAGELGTVGDGYIDYTRQLHSVGEVLLSLPPDTRVLPDRGPETTVEEESGNFDSWV</sequence>
<dbReference type="EMBL" id="JAQFWP010000083">
    <property type="protein sequence ID" value="MDA2808409.1"/>
    <property type="molecule type" value="Genomic_DNA"/>
</dbReference>
<feature type="compositionally biased region" description="Acidic residues" evidence="1">
    <location>
        <begin position="100"/>
        <end position="145"/>
    </location>
</feature>
<dbReference type="InterPro" id="IPR051453">
    <property type="entry name" value="MBL_Glyoxalase_II"/>
</dbReference>
<feature type="region of interest" description="Disordered" evidence="1">
    <location>
        <begin position="1"/>
        <end position="173"/>
    </location>
</feature>
<dbReference type="Pfam" id="PF00753">
    <property type="entry name" value="Lactamase_B"/>
    <property type="match status" value="1"/>
</dbReference>
<feature type="compositionally biased region" description="Acidic residues" evidence="1">
    <location>
        <begin position="158"/>
        <end position="170"/>
    </location>
</feature>
<accession>A0ABT4TUL8</accession>
<dbReference type="SMART" id="SM00849">
    <property type="entry name" value="Lactamase_B"/>
    <property type="match status" value="1"/>
</dbReference>
<dbReference type="Gene3D" id="3.60.15.10">
    <property type="entry name" value="Ribonuclease Z/Hydroxyacylglutathione hydrolase-like"/>
    <property type="match status" value="1"/>
</dbReference>
<dbReference type="PANTHER" id="PTHR46233">
    <property type="entry name" value="HYDROXYACYLGLUTATHIONE HYDROLASE GLOC"/>
    <property type="match status" value="1"/>
</dbReference>
<evidence type="ECO:0000256" key="1">
    <source>
        <dbReference type="SAM" id="MobiDB-lite"/>
    </source>
</evidence>
<dbReference type="InterPro" id="IPR036866">
    <property type="entry name" value="RibonucZ/Hydroxyglut_hydro"/>
</dbReference>
<gene>
    <name evidence="3" type="ORF">O4U47_28130</name>
</gene>
<protein>
    <submittedName>
        <fullName evidence="3">MBL fold metallo-hydrolase</fullName>
    </submittedName>
</protein>
<name>A0ABT4TUL8_9ACTN</name>
<feature type="compositionally biased region" description="Acidic residues" evidence="1">
    <location>
        <begin position="25"/>
        <end position="37"/>
    </location>
</feature>
<evidence type="ECO:0000313" key="4">
    <source>
        <dbReference type="Proteomes" id="UP001165685"/>
    </source>
</evidence>
<feature type="domain" description="Metallo-beta-lactamase" evidence="2">
    <location>
        <begin position="191"/>
        <end position="357"/>
    </location>
</feature>
<dbReference type="PANTHER" id="PTHR46233:SF4">
    <property type="entry name" value="METALLO-BETA-LACTAMASE DOMAIN-CONTAINING PROTEIN"/>
    <property type="match status" value="1"/>
</dbReference>
<keyword evidence="4" id="KW-1185">Reference proteome</keyword>
<comment type="caution">
    <text evidence="3">The sequence shown here is derived from an EMBL/GenBank/DDBJ whole genome shotgun (WGS) entry which is preliminary data.</text>
</comment>
<dbReference type="InterPro" id="IPR001279">
    <property type="entry name" value="Metallo-B-lactamas"/>
</dbReference>
<feature type="compositionally biased region" description="Basic and acidic residues" evidence="1">
    <location>
        <begin position="44"/>
        <end position="99"/>
    </location>
</feature>